<dbReference type="AlphaFoldDB" id="Q1Z9D4"/>
<dbReference type="EMBL" id="AAPH01000002">
    <property type="protein sequence ID" value="EAS44824.1"/>
    <property type="molecule type" value="Genomic_DNA"/>
</dbReference>
<dbReference type="RefSeq" id="WP_006231936.1">
    <property type="nucleotide sequence ID" value="NZ_CH724135.1"/>
</dbReference>
<sequence>MSGQDYERFIETKSLNIHIPNKFLLDQTQILDVAKCSDKEKYCFSELAYYSDYDLYLVTLSMKLTKDELKNNPTEQVLEGVLKVFLASINPMAAEFYGASSVLGENVNANKYSRESIILGVDADVEGRQYVGYARVKRGEYLSVSTSVEETNESVIQFITRLCNIVRSGNYRASLVEEHCDFGG</sequence>
<organism evidence="1 2">
    <name type="scientific">Photobacterium profundum 3TCK</name>
    <dbReference type="NCBI Taxonomy" id="314280"/>
    <lineage>
        <taxon>Bacteria</taxon>
        <taxon>Pseudomonadati</taxon>
        <taxon>Pseudomonadota</taxon>
        <taxon>Gammaproteobacteria</taxon>
        <taxon>Vibrionales</taxon>
        <taxon>Vibrionaceae</taxon>
        <taxon>Photobacterium</taxon>
    </lineage>
</organism>
<protein>
    <submittedName>
        <fullName evidence="1">Uncharacterized protein</fullName>
    </submittedName>
</protein>
<dbReference type="Proteomes" id="UP000003789">
    <property type="component" value="Unassembled WGS sequence"/>
</dbReference>
<reference evidence="1 2" key="1">
    <citation type="submission" date="2006-03" db="EMBL/GenBank/DDBJ databases">
        <authorList>
            <person name="Bartlett D.H."/>
            <person name="Valle G."/>
            <person name="Lauro F.M."/>
            <person name="Vezzi A."/>
            <person name="Simonato F."/>
            <person name="Eloe E."/>
            <person name="Vitulo N."/>
            <person name="Stratton T.K."/>
            <person name="D'angelo M."/>
            <person name="Ferriera S."/>
            <person name="Johnson J."/>
            <person name="Kravitz S."/>
            <person name="Beeson K."/>
            <person name="Sutton G."/>
            <person name="Rogers Y."/>
            <person name="Friedman R."/>
            <person name="Frazier M."/>
            <person name="Venter J.C."/>
        </authorList>
    </citation>
    <scope>NUCLEOTIDE SEQUENCE [LARGE SCALE GENOMIC DNA]</scope>
    <source>
        <strain evidence="1 2">3TCK</strain>
    </source>
</reference>
<dbReference type="HOGENOM" id="CLU_1466929_0_0_6"/>
<proteinExistence type="predicted"/>
<evidence type="ECO:0000313" key="1">
    <source>
        <dbReference type="EMBL" id="EAS44824.1"/>
    </source>
</evidence>
<gene>
    <name evidence="1" type="ORF">P3TCK_20110</name>
</gene>
<accession>Q1Z9D4</accession>
<evidence type="ECO:0000313" key="2">
    <source>
        <dbReference type="Proteomes" id="UP000003789"/>
    </source>
</evidence>
<name>Q1Z9D4_9GAMM</name>
<dbReference type="OrthoDB" id="9977052at2"/>
<comment type="caution">
    <text evidence="1">The sequence shown here is derived from an EMBL/GenBank/DDBJ whole genome shotgun (WGS) entry which is preliminary data.</text>
</comment>